<dbReference type="Proteomes" id="UP001499989">
    <property type="component" value="Unassembled WGS sequence"/>
</dbReference>
<evidence type="ECO:0000256" key="1">
    <source>
        <dbReference type="SAM" id="MobiDB-lite"/>
    </source>
</evidence>
<name>A0ABN3TI36_9ACTN</name>
<accession>A0ABN3TI36</accession>
<proteinExistence type="predicted"/>
<gene>
    <name evidence="2" type="ORF">GCM10010310_78900</name>
</gene>
<evidence type="ECO:0000313" key="2">
    <source>
        <dbReference type="EMBL" id="GAA2704698.1"/>
    </source>
</evidence>
<reference evidence="2 3" key="1">
    <citation type="journal article" date="2019" name="Int. J. Syst. Evol. Microbiol.">
        <title>The Global Catalogue of Microorganisms (GCM) 10K type strain sequencing project: providing services to taxonomists for standard genome sequencing and annotation.</title>
        <authorList>
            <consortium name="The Broad Institute Genomics Platform"/>
            <consortium name="The Broad Institute Genome Sequencing Center for Infectious Disease"/>
            <person name="Wu L."/>
            <person name="Ma J."/>
        </authorList>
    </citation>
    <scope>NUCLEOTIDE SEQUENCE [LARGE SCALE GENOMIC DNA]</scope>
    <source>
        <strain evidence="2 3">JCM 4531</strain>
    </source>
</reference>
<feature type="region of interest" description="Disordered" evidence="1">
    <location>
        <begin position="27"/>
        <end position="60"/>
    </location>
</feature>
<comment type="caution">
    <text evidence="2">The sequence shown here is derived from an EMBL/GenBank/DDBJ whole genome shotgun (WGS) entry which is preliminary data.</text>
</comment>
<sequence>MYRLDAVDGVARAEVFRQFLAQLAQHDDRHASTFGSDSEDRIPARRAGRHEVIHPAPRGM</sequence>
<dbReference type="EMBL" id="BAAASK010000051">
    <property type="protein sequence ID" value="GAA2704698.1"/>
    <property type="molecule type" value="Genomic_DNA"/>
</dbReference>
<organism evidence="2 3">
    <name type="scientific">Streptomyces violaceolatus</name>
    <dbReference type="NCBI Taxonomy" id="67378"/>
    <lineage>
        <taxon>Bacteria</taxon>
        <taxon>Bacillati</taxon>
        <taxon>Actinomycetota</taxon>
        <taxon>Actinomycetes</taxon>
        <taxon>Kitasatosporales</taxon>
        <taxon>Streptomycetaceae</taxon>
        <taxon>Streptomyces</taxon>
        <taxon>Streptomyces violaceoruber group</taxon>
    </lineage>
</organism>
<evidence type="ECO:0000313" key="3">
    <source>
        <dbReference type="Proteomes" id="UP001499989"/>
    </source>
</evidence>
<protein>
    <submittedName>
        <fullName evidence="2">Uncharacterized protein</fullName>
    </submittedName>
</protein>
<keyword evidence="3" id="KW-1185">Reference proteome</keyword>
<feature type="compositionally biased region" description="Basic and acidic residues" evidence="1">
    <location>
        <begin position="38"/>
        <end position="53"/>
    </location>
</feature>